<keyword evidence="3 6" id="KW-0560">Oxidoreductase</keyword>
<gene>
    <name evidence="6" type="primary">azoR</name>
    <name evidence="8" type="ORF">ET445_03535</name>
</gene>
<feature type="binding site" evidence="6">
    <location>
        <position position="10"/>
    </location>
    <ligand>
        <name>FMN</name>
        <dbReference type="ChEBI" id="CHEBI:58210"/>
    </ligand>
</feature>
<organism evidence="8 9">
    <name type="scientific">Agromyces protaetiae</name>
    <dbReference type="NCBI Taxonomy" id="2509455"/>
    <lineage>
        <taxon>Bacteria</taxon>
        <taxon>Bacillati</taxon>
        <taxon>Actinomycetota</taxon>
        <taxon>Actinomycetes</taxon>
        <taxon>Micrococcales</taxon>
        <taxon>Microbacteriaceae</taxon>
        <taxon>Agromyces</taxon>
    </lineage>
</organism>
<dbReference type="OrthoDB" id="9787136at2"/>
<evidence type="ECO:0000256" key="3">
    <source>
        <dbReference type="ARBA" id="ARBA00023002"/>
    </source>
</evidence>
<dbReference type="Gene3D" id="3.40.50.360">
    <property type="match status" value="1"/>
</dbReference>
<evidence type="ECO:0000256" key="1">
    <source>
        <dbReference type="ARBA" id="ARBA00022630"/>
    </source>
</evidence>
<evidence type="ECO:0000256" key="2">
    <source>
        <dbReference type="ARBA" id="ARBA00022643"/>
    </source>
</evidence>
<reference evidence="8 9" key="1">
    <citation type="submission" date="2019-01" db="EMBL/GenBank/DDBJ databases">
        <title>Genome sequencing of strain FW100M-8.</title>
        <authorList>
            <person name="Heo J."/>
            <person name="Kim S.-J."/>
            <person name="Kim J.-S."/>
            <person name="Hong S.-B."/>
            <person name="Kwon S.-W."/>
        </authorList>
    </citation>
    <scope>NUCLEOTIDE SEQUENCE [LARGE SCALE GENOMIC DNA]</scope>
    <source>
        <strain evidence="8 9">FW100M-8</strain>
    </source>
</reference>
<evidence type="ECO:0000313" key="8">
    <source>
        <dbReference type="EMBL" id="QAY72553.1"/>
    </source>
</evidence>
<dbReference type="EC" id="1.7.1.17" evidence="6"/>
<evidence type="ECO:0000313" key="9">
    <source>
        <dbReference type="Proteomes" id="UP000291259"/>
    </source>
</evidence>
<comment type="function">
    <text evidence="6">Quinone reductase that provides resistance to thiol-specific stress caused by electrophilic quinones.</text>
</comment>
<evidence type="ECO:0000256" key="6">
    <source>
        <dbReference type="HAMAP-Rule" id="MF_01216"/>
    </source>
</evidence>
<comment type="catalytic activity">
    <reaction evidence="6">
        <text>2 a quinone + NADH + H(+) = 2 a 1,4-benzosemiquinone + NAD(+)</text>
        <dbReference type="Rhea" id="RHEA:65952"/>
        <dbReference type="ChEBI" id="CHEBI:15378"/>
        <dbReference type="ChEBI" id="CHEBI:57540"/>
        <dbReference type="ChEBI" id="CHEBI:57945"/>
        <dbReference type="ChEBI" id="CHEBI:132124"/>
        <dbReference type="ChEBI" id="CHEBI:134225"/>
    </reaction>
</comment>
<feature type="domain" description="Flavodoxin-like fold" evidence="7">
    <location>
        <begin position="3"/>
        <end position="202"/>
    </location>
</feature>
<dbReference type="EC" id="1.6.5.-" evidence="6"/>
<dbReference type="GO" id="GO:0009055">
    <property type="term" value="F:electron transfer activity"/>
    <property type="evidence" value="ECO:0007669"/>
    <property type="project" value="UniProtKB-UniRule"/>
</dbReference>
<dbReference type="HAMAP" id="MF_01216">
    <property type="entry name" value="Azoreductase_type1"/>
    <property type="match status" value="1"/>
</dbReference>
<dbReference type="PANTHER" id="PTHR43741:SF4">
    <property type="entry name" value="FMN-DEPENDENT NADH:QUINONE OXIDOREDUCTASE"/>
    <property type="match status" value="1"/>
</dbReference>
<dbReference type="EMBL" id="CP035491">
    <property type="protein sequence ID" value="QAY72553.1"/>
    <property type="molecule type" value="Genomic_DNA"/>
</dbReference>
<sequence>MSTLLHLSSSPRGGASESLALARIYLDAVRAERPDLVVDEWDLWDGSLPDFGPDGAGAKMRIFAGEDPVGAQEVAWHRARLAYERFAAADHYLFSLPMWNAGVPYITKQFIDVISQPGMVFGFDPAAGYSGLVTGKTATVVYTSAVYGEGRGSAFGNDFQKTYFEDWLRWAGITDISSVEFRPNLAAADVEARRAAATERALDLARTFAEQLAGEQSRRVA</sequence>
<comment type="cofactor">
    <cofactor evidence="6">
        <name>FMN</name>
        <dbReference type="ChEBI" id="CHEBI:58210"/>
    </cofactor>
    <text evidence="6">Binds 1 FMN per subunit.</text>
</comment>
<dbReference type="AlphaFoldDB" id="A0A4P6FC87"/>
<keyword evidence="9" id="KW-1185">Reference proteome</keyword>
<dbReference type="Proteomes" id="UP000291259">
    <property type="component" value="Chromosome"/>
</dbReference>
<dbReference type="InterPro" id="IPR023048">
    <property type="entry name" value="NADH:quinone_OxRdtase_FMN_depd"/>
</dbReference>
<comment type="catalytic activity">
    <reaction evidence="5">
        <text>N,N-dimethyl-1,4-phenylenediamine + anthranilate + 2 NAD(+) = 2-(4-dimethylaminophenyl)diazenylbenzoate + 2 NADH + 2 H(+)</text>
        <dbReference type="Rhea" id="RHEA:55872"/>
        <dbReference type="ChEBI" id="CHEBI:15378"/>
        <dbReference type="ChEBI" id="CHEBI:15783"/>
        <dbReference type="ChEBI" id="CHEBI:16567"/>
        <dbReference type="ChEBI" id="CHEBI:57540"/>
        <dbReference type="ChEBI" id="CHEBI:57945"/>
        <dbReference type="ChEBI" id="CHEBI:71579"/>
        <dbReference type="EC" id="1.7.1.17"/>
    </reaction>
    <physiologicalReaction direction="right-to-left" evidence="5">
        <dbReference type="Rhea" id="RHEA:55874"/>
    </physiologicalReaction>
</comment>
<dbReference type="Pfam" id="PF02525">
    <property type="entry name" value="Flavodoxin_2"/>
    <property type="match status" value="1"/>
</dbReference>
<evidence type="ECO:0000256" key="4">
    <source>
        <dbReference type="ARBA" id="ARBA00023027"/>
    </source>
</evidence>
<dbReference type="InterPro" id="IPR050104">
    <property type="entry name" value="FMN-dep_NADH:Q_OxRdtase_AzoR1"/>
</dbReference>
<keyword evidence="1 6" id="KW-0285">Flavoprotein</keyword>
<dbReference type="InterPro" id="IPR029039">
    <property type="entry name" value="Flavoprotein-like_sf"/>
</dbReference>
<dbReference type="KEGG" id="agf:ET445_03535"/>
<dbReference type="PANTHER" id="PTHR43741">
    <property type="entry name" value="FMN-DEPENDENT NADH-AZOREDUCTASE 1"/>
    <property type="match status" value="1"/>
</dbReference>
<accession>A0A4P6FC87</accession>
<evidence type="ECO:0000259" key="7">
    <source>
        <dbReference type="Pfam" id="PF02525"/>
    </source>
</evidence>
<keyword evidence="4 6" id="KW-0520">NAD</keyword>
<feature type="binding site" evidence="6">
    <location>
        <begin position="16"/>
        <end position="18"/>
    </location>
    <ligand>
        <name>FMN</name>
        <dbReference type="ChEBI" id="CHEBI:58210"/>
    </ligand>
</feature>
<dbReference type="GO" id="GO:0016652">
    <property type="term" value="F:oxidoreductase activity, acting on NAD(P)H as acceptor"/>
    <property type="evidence" value="ECO:0007669"/>
    <property type="project" value="UniProtKB-UniRule"/>
</dbReference>
<dbReference type="SUPFAM" id="SSF52218">
    <property type="entry name" value="Flavoproteins"/>
    <property type="match status" value="1"/>
</dbReference>
<comment type="subunit">
    <text evidence="6">Homodimer.</text>
</comment>
<dbReference type="InterPro" id="IPR003680">
    <property type="entry name" value="Flavodoxin_fold"/>
</dbReference>
<dbReference type="GO" id="GO:0016655">
    <property type="term" value="F:oxidoreductase activity, acting on NAD(P)H, quinone or similar compound as acceptor"/>
    <property type="evidence" value="ECO:0007669"/>
    <property type="project" value="InterPro"/>
</dbReference>
<dbReference type="GO" id="GO:0010181">
    <property type="term" value="F:FMN binding"/>
    <property type="evidence" value="ECO:0007669"/>
    <property type="project" value="UniProtKB-UniRule"/>
</dbReference>
<protein>
    <recommendedName>
        <fullName evidence="6">FMN dependent NADH:quinone oxidoreductase</fullName>
        <ecNumber evidence="6">1.6.5.-</ecNumber>
    </recommendedName>
    <alternativeName>
        <fullName evidence="6">Azo-dye reductase</fullName>
    </alternativeName>
    <alternativeName>
        <fullName evidence="6">FMN-dependent NADH-azo compound oxidoreductase</fullName>
    </alternativeName>
    <alternativeName>
        <fullName evidence="6">FMN-dependent NADH-azoreductase</fullName>
        <ecNumber evidence="6">1.7.1.17</ecNumber>
    </alternativeName>
</protein>
<comment type="similarity">
    <text evidence="6">Belongs to the azoreductase type 1 family.</text>
</comment>
<proteinExistence type="inferred from homology"/>
<comment type="caution">
    <text evidence="6">Lacks conserved residue(s) required for the propagation of feature annotation.</text>
</comment>
<evidence type="ECO:0000256" key="5">
    <source>
        <dbReference type="ARBA" id="ARBA00048542"/>
    </source>
</evidence>
<dbReference type="RefSeq" id="WP_129188891.1">
    <property type="nucleotide sequence ID" value="NZ_CP035491.1"/>
</dbReference>
<name>A0A4P6FC87_9MICO</name>
<keyword evidence="2 6" id="KW-0288">FMN</keyword>
<comment type="function">
    <text evidence="6">Also exhibits azoreductase activity. Catalyzes the reductive cleavage of the azo bond in aromatic azo compounds to the corresponding amines.</text>
</comment>